<dbReference type="GO" id="GO:0016757">
    <property type="term" value="F:glycosyltransferase activity"/>
    <property type="evidence" value="ECO:0007669"/>
    <property type="project" value="InterPro"/>
</dbReference>
<dbReference type="RefSeq" id="WP_105749323.1">
    <property type="nucleotide sequence ID" value="NZ_PVLQ01000072.1"/>
</dbReference>
<dbReference type="CDD" id="cd03801">
    <property type="entry name" value="GT4_PimA-like"/>
    <property type="match status" value="1"/>
</dbReference>
<dbReference type="SUPFAM" id="SSF53756">
    <property type="entry name" value="UDP-Glycosyltransferase/glycogen phosphorylase"/>
    <property type="match status" value="1"/>
</dbReference>
<evidence type="ECO:0000259" key="1">
    <source>
        <dbReference type="Pfam" id="PF00534"/>
    </source>
</evidence>
<dbReference type="Pfam" id="PF00534">
    <property type="entry name" value="Glycos_transf_1"/>
    <property type="match status" value="1"/>
</dbReference>
<evidence type="ECO:0000313" key="2">
    <source>
        <dbReference type="EMBL" id="PRD64366.1"/>
    </source>
</evidence>
<dbReference type="OrthoDB" id="9772485at2"/>
<comment type="caution">
    <text evidence="2">The sequence shown here is derived from an EMBL/GenBank/DDBJ whole genome shotgun (WGS) entry which is preliminary data.</text>
</comment>
<dbReference type="PANTHER" id="PTHR12526">
    <property type="entry name" value="GLYCOSYLTRANSFERASE"/>
    <property type="match status" value="1"/>
</dbReference>
<dbReference type="Gene3D" id="3.40.50.2000">
    <property type="entry name" value="Glycogen Phosphorylase B"/>
    <property type="match status" value="2"/>
</dbReference>
<sequence length="398" mass="44700">MKLLIVNLHLDIGGVETLLARLIPIFKAKGIEVTLLLIRRKCNPELLAKLDGSCTIRFLDELFPFSKKKINDRLGEKFDIVFCTISYALIIGGWLVKRAGLGYPKFVPAVFQTQIYCEDSDAYYWRLTRHLVAKEIAPRSMIFGNNASRDIHAQKLGVDYSKSAVVRLFVDVDKYEFKYRQDIPRRKIVSIGKVISYKTYNFTMLDVIASLLREGHEVEWHVYGDGPQLAELAETVKQRKLEGQVVLHGALPYSKFESVLADAFLFVGSGTSLIEAAACGVPSLTTIEYSETPISYGFISEIVGFDMIEPGLDMPTHLLGDKIKFLLECDPASYREVQDACLEKARQYSGDSVIADYMRVFADSASNGSCIRVSSLQLLRVFTSFVGSRLQRLIFAAK</sequence>
<organism evidence="2 3">
    <name type="scientific">Malikia granosa</name>
    <dbReference type="NCBI Taxonomy" id="263067"/>
    <lineage>
        <taxon>Bacteria</taxon>
        <taxon>Pseudomonadati</taxon>
        <taxon>Pseudomonadota</taxon>
        <taxon>Betaproteobacteria</taxon>
        <taxon>Burkholderiales</taxon>
        <taxon>Comamonadaceae</taxon>
        <taxon>Malikia</taxon>
    </lineage>
</organism>
<proteinExistence type="predicted"/>
<accession>A0A2S9K1P4</accession>
<feature type="domain" description="Glycosyl transferase family 1" evidence="1">
    <location>
        <begin position="174"/>
        <end position="286"/>
    </location>
</feature>
<name>A0A2S9K1P4_9BURK</name>
<evidence type="ECO:0000313" key="3">
    <source>
        <dbReference type="Proteomes" id="UP000238589"/>
    </source>
</evidence>
<dbReference type="Proteomes" id="UP000238589">
    <property type="component" value="Unassembled WGS sequence"/>
</dbReference>
<gene>
    <name evidence="2" type="ORF">C6P64_14770</name>
</gene>
<dbReference type="InterPro" id="IPR001296">
    <property type="entry name" value="Glyco_trans_1"/>
</dbReference>
<dbReference type="EMBL" id="PVLQ01000072">
    <property type="protein sequence ID" value="PRD64366.1"/>
    <property type="molecule type" value="Genomic_DNA"/>
</dbReference>
<dbReference type="AlphaFoldDB" id="A0A2S9K1P4"/>
<keyword evidence="3" id="KW-1185">Reference proteome</keyword>
<protein>
    <recommendedName>
        <fullName evidence="1">Glycosyl transferase family 1 domain-containing protein</fullName>
    </recommendedName>
</protein>
<reference evidence="2 3" key="1">
    <citation type="submission" date="2018-03" db="EMBL/GenBank/DDBJ databases">
        <title>Comparative genomics illustrates the genes involved in a hyperalkaliphilic mechanisms of Serpentinomonas isolated from highly-alkaline calcium-rich serpentinized springs.</title>
        <authorList>
            <person name="Suzuki S."/>
            <person name="Ishii S."/>
            <person name="Walworth N."/>
            <person name="Bird L."/>
            <person name="Kuenen J.G."/>
            <person name="Nealson K.H."/>
        </authorList>
    </citation>
    <scope>NUCLEOTIDE SEQUENCE [LARGE SCALE GENOMIC DNA]</scope>
    <source>
        <strain evidence="2 3">P1</strain>
    </source>
</reference>